<dbReference type="GO" id="GO:0052745">
    <property type="term" value="F:inositol phosphate phosphatase activity"/>
    <property type="evidence" value="ECO:0007669"/>
    <property type="project" value="TreeGrafter"/>
</dbReference>
<feature type="disulfide bond" evidence="16">
    <location>
        <begin position="409"/>
        <end position="414"/>
    </location>
</feature>
<comment type="catalytic activity">
    <reaction evidence="12">
        <text>1D-myo-inositol 1,2,5,6-tetrakisphosphate + H2O = 1D-myo-inositol 1,2,6-trisphosphate + phosphate</text>
        <dbReference type="Rhea" id="RHEA:77119"/>
        <dbReference type="ChEBI" id="CHEBI:15377"/>
        <dbReference type="ChEBI" id="CHEBI:43474"/>
        <dbReference type="ChEBI" id="CHEBI:195535"/>
        <dbReference type="ChEBI" id="CHEBI:195537"/>
        <dbReference type="EC" id="3.1.3.62"/>
    </reaction>
    <physiologicalReaction direction="left-to-right" evidence="12">
        <dbReference type="Rhea" id="RHEA:77120"/>
    </physiologicalReaction>
</comment>
<dbReference type="PIRSF" id="PIRSF000894">
    <property type="entry name" value="Acid_phosphatase"/>
    <property type="match status" value="1"/>
</dbReference>
<evidence type="ECO:0000256" key="12">
    <source>
        <dbReference type="ARBA" id="ARBA00043668"/>
    </source>
</evidence>
<dbReference type="GO" id="GO:0003993">
    <property type="term" value="F:acid phosphatase activity"/>
    <property type="evidence" value="ECO:0007669"/>
    <property type="project" value="TreeGrafter"/>
</dbReference>
<keyword evidence="18" id="KW-1185">Reference proteome</keyword>
<dbReference type="OrthoDB" id="6509975at2759"/>
<protein>
    <recommendedName>
        <fullName evidence="5">Multiple inositol polyphosphate phosphatase 1</fullName>
        <ecNumber evidence="4">3.1.3.62</ecNumber>
        <ecNumber evidence="3">3.1.3.80</ecNumber>
    </recommendedName>
    <alternativeName>
        <fullName evidence="11">2,3-bisphosphoglycerate 3-phosphatase</fullName>
    </alternativeName>
</protein>
<dbReference type="CDD" id="cd07061">
    <property type="entry name" value="HP_HAP_like"/>
    <property type="match status" value="1"/>
</dbReference>
<dbReference type="RefSeq" id="XP_031558444.1">
    <property type="nucleotide sequence ID" value="XM_031702584.1"/>
</dbReference>
<feature type="disulfide bond" evidence="16">
    <location>
        <begin position="250"/>
        <end position="264"/>
    </location>
</feature>
<evidence type="ECO:0000256" key="9">
    <source>
        <dbReference type="ARBA" id="ARBA00023136"/>
    </source>
</evidence>
<organism evidence="18 19">
    <name type="scientific">Actinia tenebrosa</name>
    <name type="common">Australian red waratah sea anemone</name>
    <dbReference type="NCBI Taxonomy" id="6105"/>
    <lineage>
        <taxon>Eukaryota</taxon>
        <taxon>Metazoa</taxon>
        <taxon>Cnidaria</taxon>
        <taxon>Anthozoa</taxon>
        <taxon>Hexacorallia</taxon>
        <taxon>Actiniaria</taxon>
        <taxon>Actiniidae</taxon>
        <taxon>Actinia</taxon>
    </lineage>
</organism>
<dbReference type="Pfam" id="PF00328">
    <property type="entry name" value="His_Phos_2"/>
    <property type="match status" value="1"/>
</dbReference>
<keyword evidence="16" id="KW-1015">Disulfide bond</keyword>
<dbReference type="FunCoup" id="A0A6P8HPZ8">
    <property type="interactions" value="1292"/>
</dbReference>
<keyword evidence="8" id="KW-0378">Hydrolase</keyword>
<evidence type="ECO:0000256" key="16">
    <source>
        <dbReference type="PIRSR" id="PIRSR000894-2"/>
    </source>
</evidence>
<dbReference type="AlphaFoldDB" id="A0A6P8HPZ8"/>
<accession>A0A6P8HPZ8</accession>
<evidence type="ECO:0000256" key="2">
    <source>
        <dbReference type="ARBA" id="ARBA00008422"/>
    </source>
</evidence>
<evidence type="ECO:0000256" key="5">
    <source>
        <dbReference type="ARBA" id="ARBA00018097"/>
    </source>
</evidence>
<evidence type="ECO:0000313" key="19">
    <source>
        <dbReference type="RefSeq" id="XP_031558444.1"/>
    </source>
</evidence>
<dbReference type="PANTHER" id="PTHR20963:SF8">
    <property type="entry name" value="MULTIPLE INOSITOL POLYPHOSPHATE PHOSPHATASE 1"/>
    <property type="match status" value="1"/>
</dbReference>
<gene>
    <name evidence="19" type="primary">LOC116294896</name>
</gene>
<evidence type="ECO:0000313" key="18">
    <source>
        <dbReference type="Proteomes" id="UP000515163"/>
    </source>
</evidence>
<feature type="chain" id="PRO_5027952281" description="Multiple inositol polyphosphate phosphatase 1" evidence="17">
    <location>
        <begin position="18"/>
        <end position="451"/>
    </location>
</feature>
<evidence type="ECO:0000256" key="3">
    <source>
        <dbReference type="ARBA" id="ARBA00012976"/>
    </source>
</evidence>
<evidence type="ECO:0000256" key="6">
    <source>
        <dbReference type="ARBA" id="ARBA00022475"/>
    </source>
</evidence>
<evidence type="ECO:0000256" key="15">
    <source>
        <dbReference type="ARBA" id="ARBA00043832"/>
    </source>
</evidence>
<name>A0A6P8HPZ8_ACTTE</name>
<feature type="signal peptide" evidence="17">
    <location>
        <begin position="1"/>
        <end position="17"/>
    </location>
</feature>
<dbReference type="Gene3D" id="3.40.50.1240">
    <property type="entry name" value="Phosphoglycerate mutase-like"/>
    <property type="match status" value="1"/>
</dbReference>
<evidence type="ECO:0000256" key="4">
    <source>
        <dbReference type="ARBA" id="ARBA00013040"/>
    </source>
</evidence>
<comment type="subcellular location">
    <subcellularLocation>
        <location evidence="1">Cell membrane</location>
    </subcellularLocation>
</comment>
<evidence type="ECO:0000256" key="14">
    <source>
        <dbReference type="ARBA" id="ARBA00043691"/>
    </source>
</evidence>
<dbReference type="EC" id="3.1.3.80" evidence="3"/>
<dbReference type="InterPro" id="IPR029033">
    <property type="entry name" value="His_PPase_superfam"/>
</dbReference>
<proteinExistence type="inferred from homology"/>
<dbReference type="PANTHER" id="PTHR20963">
    <property type="entry name" value="MULTIPLE INOSITOL POLYPHOSPHATE PHOSPHATASE-RELATED"/>
    <property type="match status" value="1"/>
</dbReference>
<evidence type="ECO:0000256" key="7">
    <source>
        <dbReference type="ARBA" id="ARBA00022729"/>
    </source>
</evidence>
<comment type="catalytic activity">
    <reaction evidence="14">
        <text>1D-myo-inositol hexakisphosphate + H2O = 1D-myo-inositol 1,2,4,5,6-pentakisphosphate + phosphate</text>
        <dbReference type="Rhea" id="RHEA:16989"/>
        <dbReference type="ChEBI" id="CHEBI:15377"/>
        <dbReference type="ChEBI" id="CHEBI:43474"/>
        <dbReference type="ChEBI" id="CHEBI:57798"/>
        <dbReference type="ChEBI" id="CHEBI:58130"/>
        <dbReference type="EC" id="3.1.3.62"/>
    </reaction>
    <physiologicalReaction direction="left-to-right" evidence="14">
        <dbReference type="Rhea" id="RHEA:16990"/>
    </physiologicalReaction>
</comment>
<dbReference type="InterPro" id="IPR000560">
    <property type="entry name" value="His_Pase_clade-2"/>
</dbReference>
<dbReference type="InterPro" id="IPR016274">
    <property type="entry name" value="Histidine_acid_Pase_euk"/>
</dbReference>
<dbReference type="EC" id="3.1.3.62" evidence="4"/>
<dbReference type="KEGG" id="aten:116294896"/>
<dbReference type="FunFam" id="3.40.50.1240:FF:000014">
    <property type="entry name" value="Multiple inositol polyphosphate phosphatase 1"/>
    <property type="match status" value="1"/>
</dbReference>
<comment type="catalytic activity">
    <reaction evidence="13">
        <text>1D-myo-inositol 1,2,4,5,6-pentakisphosphate + H2O = 1D-myo-inositol 1,2,5,6-tetrakisphosphate + phosphate</text>
        <dbReference type="Rhea" id="RHEA:77115"/>
        <dbReference type="ChEBI" id="CHEBI:15377"/>
        <dbReference type="ChEBI" id="CHEBI:43474"/>
        <dbReference type="ChEBI" id="CHEBI:57798"/>
        <dbReference type="ChEBI" id="CHEBI:195535"/>
        <dbReference type="EC" id="3.1.3.62"/>
    </reaction>
    <physiologicalReaction direction="left-to-right" evidence="13">
        <dbReference type="Rhea" id="RHEA:77116"/>
    </physiologicalReaction>
</comment>
<dbReference type="GO" id="GO:0034417">
    <property type="term" value="F:bisphosphoglycerate 3-phosphatase activity"/>
    <property type="evidence" value="ECO:0007669"/>
    <property type="project" value="UniProtKB-EC"/>
</dbReference>
<comment type="similarity">
    <text evidence="2">Belongs to the histidine acid phosphatase family. MINPP1 subfamily.</text>
</comment>
<dbReference type="Proteomes" id="UP000515163">
    <property type="component" value="Unplaced"/>
</dbReference>
<dbReference type="SUPFAM" id="SSF53254">
    <property type="entry name" value="Phosphoglycerate mutase-like"/>
    <property type="match status" value="1"/>
</dbReference>
<dbReference type="GO" id="GO:0005886">
    <property type="term" value="C:plasma membrane"/>
    <property type="evidence" value="ECO:0007669"/>
    <property type="project" value="UniProtKB-SubCell"/>
</dbReference>
<evidence type="ECO:0000256" key="13">
    <source>
        <dbReference type="ARBA" id="ARBA00043671"/>
    </source>
</evidence>
<evidence type="ECO:0000256" key="1">
    <source>
        <dbReference type="ARBA" id="ARBA00004236"/>
    </source>
</evidence>
<feature type="disulfide bond" evidence="16">
    <location>
        <begin position="46"/>
        <end position="381"/>
    </location>
</feature>
<evidence type="ECO:0000256" key="10">
    <source>
        <dbReference type="ARBA" id="ARBA00023180"/>
    </source>
</evidence>
<evidence type="ECO:0000256" key="11">
    <source>
        <dbReference type="ARBA" id="ARBA00031642"/>
    </source>
</evidence>
<dbReference type="GeneID" id="116294896"/>
<keyword evidence="9" id="KW-0472">Membrane</keyword>
<sequence length="451" mass="52033">MIFYVLCFLLLAHFTNAGQKIYNFGSKTPYFYEESEELKSDLPSHCKAIHVNLLARHGTRHPSKKDVRRMNTMVKVVNELYKSGSEFKFNSVEFPWVTPFKDDNDKRLITRGEEELYNLSKRVRNRYKDLFKSPLSIEDISFVSTKTPRTLQSAMAFALGLMEGEGTLGSCKIRPVDIDSRDKENDPILRFFDMCPKYKQTVSKNKSSLFEHHNFRDTLPMMQVVERVRLKFGNSSVLTARHIVGMYVACVFENAVFERDNTWCSVFTEEDFEVLEYYADLKHYWKRGYGHDINHKMACNLLAVILGDIKNSLNVTSTTRKKGVFRFAHGETLQPLYCVLELFKEADHMRADNFNEKSKRLYRLSEISPFGANIAFVVYDCSKEESELDEESFQVDVLVNERPVSIPCCAPGKCSLRKFFDCFEGIAKNCNMEAVCAVKESDGSQNNHSEL</sequence>
<keyword evidence="6" id="KW-1003">Cell membrane</keyword>
<comment type="catalytic activity">
    <reaction evidence="15">
        <text>(2R)-2,3-bisphosphoglycerate + H2O = (2R)-2-phosphoglycerate + phosphate</text>
        <dbReference type="Rhea" id="RHEA:27381"/>
        <dbReference type="ChEBI" id="CHEBI:15377"/>
        <dbReference type="ChEBI" id="CHEBI:43474"/>
        <dbReference type="ChEBI" id="CHEBI:58248"/>
        <dbReference type="ChEBI" id="CHEBI:58289"/>
        <dbReference type="EC" id="3.1.3.80"/>
    </reaction>
    <physiologicalReaction direction="left-to-right" evidence="15">
        <dbReference type="Rhea" id="RHEA:27382"/>
    </physiologicalReaction>
</comment>
<evidence type="ECO:0000256" key="8">
    <source>
        <dbReference type="ARBA" id="ARBA00022801"/>
    </source>
</evidence>
<evidence type="ECO:0000256" key="17">
    <source>
        <dbReference type="SAM" id="SignalP"/>
    </source>
</evidence>
<keyword evidence="10" id="KW-0325">Glycoprotein</keyword>
<reference evidence="19" key="1">
    <citation type="submission" date="2025-08" db="UniProtKB">
        <authorList>
            <consortium name="RefSeq"/>
        </authorList>
    </citation>
    <scope>IDENTIFICATION</scope>
    <source>
        <tissue evidence="19">Tentacle</tissue>
    </source>
</reference>
<keyword evidence="7 17" id="KW-0732">Signal</keyword>
<dbReference type="InParanoid" id="A0A6P8HPZ8"/>